<comment type="caution">
    <text evidence="9">The sequence shown here is derived from an EMBL/GenBank/DDBJ whole genome shotgun (WGS) entry which is preliminary data.</text>
</comment>
<gene>
    <name evidence="9" type="ORF">A7K91_10275</name>
</gene>
<name>A0A1A5YRF0_9BACL</name>
<dbReference type="PANTHER" id="PTHR32322">
    <property type="entry name" value="INNER MEMBRANE TRANSPORTER"/>
    <property type="match status" value="1"/>
</dbReference>
<feature type="transmembrane region" description="Helical" evidence="7">
    <location>
        <begin position="248"/>
        <end position="268"/>
    </location>
</feature>
<feature type="domain" description="EamA" evidence="8">
    <location>
        <begin position="14"/>
        <end position="144"/>
    </location>
</feature>
<dbReference type="Proteomes" id="UP000092024">
    <property type="component" value="Unassembled WGS sequence"/>
</dbReference>
<evidence type="ECO:0000256" key="7">
    <source>
        <dbReference type="SAM" id="Phobius"/>
    </source>
</evidence>
<proteinExistence type="inferred from homology"/>
<dbReference type="Pfam" id="PF00892">
    <property type="entry name" value="EamA"/>
    <property type="match status" value="2"/>
</dbReference>
<evidence type="ECO:0000256" key="2">
    <source>
        <dbReference type="ARBA" id="ARBA00007362"/>
    </source>
</evidence>
<dbReference type="SUPFAM" id="SSF103481">
    <property type="entry name" value="Multidrug resistance efflux transporter EmrE"/>
    <property type="match status" value="2"/>
</dbReference>
<keyword evidence="6 7" id="KW-0472">Membrane</keyword>
<dbReference type="AlphaFoldDB" id="A0A1A5YRF0"/>
<comment type="subcellular location">
    <subcellularLocation>
        <location evidence="1">Cell membrane</location>
        <topology evidence="1">Multi-pass membrane protein</topology>
    </subcellularLocation>
</comment>
<dbReference type="RefSeq" id="WP_068679537.1">
    <property type="nucleotide sequence ID" value="NZ_LYPA01000028.1"/>
</dbReference>
<reference evidence="9" key="1">
    <citation type="submission" date="2016-05" db="EMBL/GenBank/DDBJ databases">
        <title>Paenibacillus oryzae. sp. nov., isolated from the rice root.</title>
        <authorList>
            <person name="Zhang J."/>
            <person name="Zhang X."/>
        </authorList>
    </citation>
    <scope>NUCLEOTIDE SEQUENCE [LARGE SCALE GENOMIC DNA]</scope>
    <source>
        <strain evidence="9">1DrF-4</strain>
    </source>
</reference>
<evidence type="ECO:0000313" key="10">
    <source>
        <dbReference type="Proteomes" id="UP000092024"/>
    </source>
</evidence>
<evidence type="ECO:0000256" key="5">
    <source>
        <dbReference type="ARBA" id="ARBA00022989"/>
    </source>
</evidence>
<dbReference type="EMBL" id="LYPA01000028">
    <property type="protein sequence ID" value="OBR68196.1"/>
    <property type="molecule type" value="Genomic_DNA"/>
</dbReference>
<feature type="transmembrane region" description="Helical" evidence="7">
    <location>
        <begin position="43"/>
        <end position="61"/>
    </location>
</feature>
<feature type="transmembrane region" description="Helical" evidence="7">
    <location>
        <begin position="217"/>
        <end position="236"/>
    </location>
</feature>
<feature type="domain" description="EamA" evidence="8">
    <location>
        <begin position="156"/>
        <end position="288"/>
    </location>
</feature>
<feature type="transmembrane region" description="Helical" evidence="7">
    <location>
        <begin position="186"/>
        <end position="205"/>
    </location>
</feature>
<keyword evidence="5 7" id="KW-1133">Transmembrane helix</keyword>
<dbReference type="InterPro" id="IPR037185">
    <property type="entry name" value="EmrE-like"/>
</dbReference>
<feature type="transmembrane region" description="Helical" evidence="7">
    <location>
        <begin position="12"/>
        <end position="31"/>
    </location>
</feature>
<keyword evidence="10" id="KW-1185">Reference proteome</keyword>
<evidence type="ECO:0000256" key="3">
    <source>
        <dbReference type="ARBA" id="ARBA00022475"/>
    </source>
</evidence>
<feature type="transmembrane region" description="Helical" evidence="7">
    <location>
        <begin position="103"/>
        <end position="121"/>
    </location>
</feature>
<evidence type="ECO:0000256" key="4">
    <source>
        <dbReference type="ARBA" id="ARBA00022692"/>
    </source>
</evidence>
<dbReference type="InterPro" id="IPR000620">
    <property type="entry name" value="EamA_dom"/>
</dbReference>
<comment type="similarity">
    <text evidence="2">Belongs to the EamA transporter family.</text>
</comment>
<dbReference type="GO" id="GO:0005886">
    <property type="term" value="C:plasma membrane"/>
    <property type="evidence" value="ECO:0007669"/>
    <property type="project" value="UniProtKB-SubCell"/>
</dbReference>
<keyword evidence="4 7" id="KW-0812">Transmembrane</keyword>
<protein>
    <submittedName>
        <fullName evidence="9">Multidrug transporter</fullName>
    </submittedName>
</protein>
<keyword evidence="3" id="KW-1003">Cell membrane</keyword>
<dbReference type="InterPro" id="IPR050638">
    <property type="entry name" value="AA-Vitamin_Transporters"/>
</dbReference>
<dbReference type="OrthoDB" id="9790852at2"/>
<evidence type="ECO:0000256" key="6">
    <source>
        <dbReference type="ARBA" id="ARBA00023136"/>
    </source>
</evidence>
<accession>A0A1A5YRF0</accession>
<evidence type="ECO:0000259" key="8">
    <source>
        <dbReference type="Pfam" id="PF00892"/>
    </source>
</evidence>
<feature type="transmembrane region" description="Helical" evidence="7">
    <location>
        <begin position="73"/>
        <end position="91"/>
    </location>
</feature>
<evidence type="ECO:0000313" key="9">
    <source>
        <dbReference type="EMBL" id="OBR68196.1"/>
    </source>
</evidence>
<feature type="transmembrane region" description="Helical" evidence="7">
    <location>
        <begin position="274"/>
        <end position="292"/>
    </location>
</feature>
<evidence type="ECO:0000256" key="1">
    <source>
        <dbReference type="ARBA" id="ARBA00004651"/>
    </source>
</evidence>
<feature type="transmembrane region" description="Helical" evidence="7">
    <location>
        <begin position="154"/>
        <end position="174"/>
    </location>
</feature>
<organism evidence="9 10">
    <name type="scientific">Paenibacillus oryzae</name>
    <dbReference type="NCBI Taxonomy" id="1844972"/>
    <lineage>
        <taxon>Bacteria</taxon>
        <taxon>Bacillati</taxon>
        <taxon>Bacillota</taxon>
        <taxon>Bacilli</taxon>
        <taxon>Bacillales</taxon>
        <taxon>Paenibacillaceae</taxon>
        <taxon>Paenibacillus</taxon>
    </lineage>
</organism>
<dbReference type="PANTHER" id="PTHR32322:SF18">
    <property type="entry name" value="S-ADENOSYLMETHIONINE_S-ADENOSYLHOMOCYSTEINE TRANSPORTER"/>
    <property type="match status" value="1"/>
</dbReference>
<feature type="transmembrane region" description="Helical" evidence="7">
    <location>
        <begin position="128"/>
        <end position="148"/>
    </location>
</feature>
<dbReference type="STRING" id="1844972.A7K91_10275"/>
<sequence length="313" mass="34356">MFKQQQPGLSLHPYFLLFISILSVSISSILIKFFSETPTSVAGMYRLFITVLIMLPFVSWSKLTSLEMGKRDWLTVILAGVFIGLHFLFWMESLVHTSVASSMVILTLQPLFVMAGSYFMFKEKAGPLTIACMLAALLGSVIIAWGDIGISREALIGDGLSLVGTLMVSAYMLAGQKVSRKLDAKLYSVVVFSIGGFVLLIYNVVNKQPLIQYEASHWIYFLLLAIIPTVLGQYIFNILLKSVGATTVSVGIIGEPVIAILLAFVLLGESVSRFQWAGGLLTLLGMGMYFWLKSTTAKRNVNTIQNGDVQKAS</sequence>